<keyword evidence="3" id="KW-0238">DNA-binding</keyword>
<dbReference type="InterPro" id="IPR011010">
    <property type="entry name" value="DNA_brk_join_enz"/>
</dbReference>
<keyword evidence="2" id="KW-0229">DNA integration</keyword>
<reference evidence="6 7" key="1">
    <citation type="submission" date="2017-01" db="EMBL/GenBank/DDBJ databases">
        <title>Complete genome sequence of esterase-producing bacterium Croceicoccus marinus E4A9.</title>
        <authorList>
            <person name="Wu Y.-H."/>
            <person name="Cheng H."/>
            <person name="Xu L."/>
            <person name="Huo Y.-Y."/>
            <person name="Wang C.-S."/>
            <person name="Xu X.-W."/>
        </authorList>
    </citation>
    <scope>NUCLEOTIDE SEQUENCE [LARGE SCALE GENOMIC DNA]</scope>
    <source>
        <strain evidence="6 7">E4A9</strain>
    </source>
</reference>
<dbReference type="PANTHER" id="PTHR30629:SF2">
    <property type="entry name" value="PROPHAGE INTEGRASE INTS-RELATED"/>
    <property type="match status" value="1"/>
</dbReference>
<evidence type="ECO:0000256" key="3">
    <source>
        <dbReference type="ARBA" id="ARBA00023125"/>
    </source>
</evidence>
<feature type="domain" description="Tyr recombinase" evidence="5">
    <location>
        <begin position="209"/>
        <end position="383"/>
    </location>
</feature>
<accession>A0A1Z1F9Y7</accession>
<dbReference type="Pfam" id="PF00589">
    <property type="entry name" value="Phage_integrase"/>
    <property type="match status" value="1"/>
</dbReference>
<dbReference type="SUPFAM" id="SSF56349">
    <property type="entry name" value="DNA breaking-rejoining enzymes"/>
    <property type="match status" value="1"/>
</dbReference>
<dbReference type="InterPro" id="IPR053876">
    <property type="entry name" value="Phage_int_M"/>
</dbReference>
<evidence type="ECO:0000313" key="7">
    <source>
        <dbReference type="Proteomes" id="UP000195807"/>
    </source>
</evidence>
<dbReference type="GO" id="GO:0015074">
    <property type="term" value="P:DNA integration"/>
    <property type="evidence" value="ECO:0007669"/>
    <property type="project" value="UniProtKB-KW"/>
</dbReference>
<dbReference type="PANTHER" id="PTHR30629">
    <property type="entry name" value="PROPHAGE INTEGRASE"/>
    <property type="match status" value="1"/>
</dbReference>
<dbReference type="InterPro" id="IPR010998">
    <property type="entry name" value="Integrase_recombinase_N"/>
</dbReference>
<dbReference type="InterPro" id="IPR013762">
    <property type="entry name" value="Integrase-like_cat_sf"/>
</dbReference>
<evidence type="ECO:0000256" key="1">
    <source>
        <dbReference type="ARBA" id="ARBA00008857"/>
    </source>
</evidence>
<dbReference type="Pfam" id="PF13356">
    <property type="entry name" value="Arm-DNA-bind_3"/>
    <property type="match status" value="1"/>
</dbReference>
<dbReference type="Proteomes" id="UP000195807">
    <property type="component" value="Chromosome"/>
</dbReference>
<dbReference type="InterPro" id="IPR050808">
    <property type="entry name" value="Phage_Integrase"/>
</dbReference>
<dbReference type="GO" id="GO:0006310">
    <property type="term" value="P:DNA recombination"/>
    <property type="evidence" value="ECO:0007669"/>
    <property type="project" value="UniProtKB-KW"/>
</dbReference>
<dbReference type="PROSITE" id="PS51898">
    <property type="entry name" value="TYR_RECOMBINASE"/>
    <property type="match status" value="1"/>
</dbReference>
<evidence type="ECO:0000256" key="2">
    <source>
        <dbReference type="ARBA" id="ARBA00022908"/>
    </source>
</evidence>
<dbReference type="Gene3D" id="3.30.160.390">
    <property type="entry name" value="Integrase, DNA-binding domain"/>
    <property type="match status" value="1"/>
</dbReference>
<dbReference type="CDD" id="cd00801">
    <property type="entry name" value="INT_P4_C"/>
    <property type="match status" value="1"/>
</dbReference>
<evidence type="ECO:0000256" key="4">
    <source>
        <dbReference type="ARBA" id="ARBA00023172"/>
    </source>
</evidence>
<dbReference type="EMBL" id="CP019602">
    <property type="protein sequence ID" value="ARU15619.1"/>
    <property type="molecule type" value="Genomic_DNA"/>
</dbReference>
<comment type="similarity">
    <text evidence="1">Belongs to the 'phage' integrase family.</text>
</comment>
<dbReference type="GO" id="GO:0003677">
    <property type="term" value="F:DNA binding"/>
    <property type="evidence" value="ECO:0007669"/>
    <property type="project" value="UniProtKB-KW"/>
</dbReference>
<dbReference type="InterPro" id="IPR002104">
    <property type="entry name" value="Integrase_catalytic"/>
</dbReference>
<dbReference type="RefSeq" id="WP_066843412.1">
    <property type="nucleotide sequence ID" value="NZ_CP019602.1"/>
</dbReference>
<keyword evidence="4" id="KW-0233">DNA recombination</keyword>
<evidence type="ECO:0000313" key="6">
    <source>
        <dbReference type="EMBL" id="ARU15619.1"/>
    </source>
</evidence>
<evidence type="ECO:0000259" key="5">
    <source>
        <dbReference type="PROSITE" id="PS51898"/>
    </source>
</evidence>
<keyword evidence="7" id="KW-1185">Reference proteome</keyword>
<gene>
    <name evidence="6" type="ORF">A9D14_04785</name>
</gene>
<dbReference type="Gene3D" id="1.10.150.130">
    <property type="match status" value="1"/>
</dbReference>
<dbReference type="InterPro" id="IPR038488">
    <property type="entry name" value="Integrase_DNA-bd_sf"/>
</dbReference>
<dbReference type="STRING" id="450378.GCA_001661675_00958"/>
<dbReference type="InterPro" id="IPR025166">
    <property type="entry name" value="Integrase_DNA_bind_dom"/>
</dbReference>
<sequence length="407" mass="44871">MVNFCGNAKEGSTLKSLTALKVRTAGPGIHGDGKGLYLRVKPSGARSWVLRVQYNGKRQDIGLGSTDDLTLAEAREKAAYLRKIARRGDDAIAERDKAKIKIPTFAEAVERAHAELGKGWAEKTAEQFKSSLETHAVPAIGKRRVDQIETAHIIAALAPIWTDKPQIARKVRHRIMQTLAFSKSHGWRTEAVPLAKEITDGLAKQPESKGFRAMPYKELPTFLAELIGEEDSPARLALVFTVLTAARSGEVRKAHWSEIDWEAREWNRPADHMKSGKPHTVPLSDAALAILDRAAERYGDDGLIFPNGKGKTLSDAALGKMLKDSGRGETVHGFRSSFRDWAAERMPHIPYAVAEMALAHSVGDATERAYLRTDLRDLRRSLSDAWGAFAAPSISSDRGDIIRMERV</sequence>
<dbReference type="OrthoDB" id="7388552at2"/>
<name>A0A1Z1F9Y7_9SPHN</name>
<organism evidence="6 7">
    <name type="scientific">Croceicoccus marinus</name>
    <dbReference type="NCBI Taxonomy" id="450378"/>
    <lineage>
        <taxon>Bacteria</taxon>
        <taxon>Pseudomonadati</taxon>
        <taxon>Pseudomonadota</taxon>
        <taxon>Alphaproteobacteria</taxon>
        <taxon>Sphingomonadales</taxon>
        <taxon>Erythrobacteraceae</taxon>
        <taxon>Croceicoccus</taxon>
    </lineage>
</organism>
<dbReference type="AlphaFoldDB" id="A0A1Z1F9Y7"/>
<proteinExistence type="inferred from homology"/>
<dbReference type="Pfam" id="PF22022">
    <property type="entry name" value="Phage_int_M"/>
    <property type="match status" value="1"/>
</dbReference>
<dbReference type="Gene3D" id="1.10.443.10">
    <property type="entry name" value="Intergrase catalytic core"/>
    <property type="match status" value="1"/>
</dbReference>
<protein>
    <recommendedName>
        <fullName evidence="5">Tyr recombinase domain-containing protein</fullName>
    </recommendedName>
</protein>
<dbReference type="KEGG" id="cman:A9D14_04785"/>